<feature type="transmembrane region" description="Helical" evidence="2">
    <location>
        <begin position="338"/>
        <end position="363"/>
    </location>
</feature>
<feature type="compositionally biased region" description="Polar residues" evidence="1">
    <location>
        <begin position="429"/>
        <end position="442"/>
    </location>
</feature>
<feature type="transmembrane region" description="Helical" evidence="2">
    <location>
        <begin position="245"/>
        <end position="266"/>
    </location>
</feature>
<evidence type="ECO:0000256" key="1">
    <source>
        <dbReference type="SAM" id="MobiDB-lite"/>
    </source>
</evidence>
<feature type="transmembrane region" description="Helical" evidence="2">
    <location>
        <begin position="214"/>
        <end position="238"/>
    </location>
</feature>
<feature type="transmembrane region" description="Helical" evidence="2">
    <location>
        <begin position="180"/>
        <end position="208"/>
    </location>
</feature>
<gene>
    <name evidence="4" type="ORF">EM848_03080</name>
    <name evidence="3" type="ORF">EMO90_00955</name>
</gene>
<keyword evidence="2" id="KW-1133">Transmembrane helix</keyword>
<evidence type="ECO:0000313" key="3">
    <source>
        <dbReference type="EMBL" id="KAA8822589.1"/>
    </source>
</evidence>
<dbReference type="OrthoDB" id="3742900at2"/>
<dbReference type="Pfam" id="PF19877">
    <property type="entry name" value="DUF6350"/>
    <property type="match status" value="1"/>
</dbReference>
<dbReference type="Proteomes" id="UP000374630">
    <property type="component" value="Unassembled WGS sequence"/>
</dbReference>
<evidence type="ECO:0000313" key="4">
    <source>
        <dbReference type="EMBL" id="KAA8824126.1"/>
    </source>
</evidence>
<reference evidence="5 6" key="1">
    <citation type="journal article" date="2019" name="Syst. Appl. Microbiol.">
        <title>Characterization of Bifidobacterium species in feaces of the Egyptian fruit bat: Description of B. vespertilionis sp. nov. and B. rousetti sp. nov.</title>
        <authorList>
            <person name="Modesto M."/>
            <person name="Satti M."/>
            <person name="Watanabe K."/>
            <person name="Puglisi E."/>
            <person name="Morelli L."/>
            <person name="Huang C.-H."/>
            <person name="Liou J.-S."/>
            <person name="Miyashita M."/>
            <person name="Tamura T."/>
            <person name="Saito S."/>
            <person name="Mori K."/>
            <person name="Huang L."/>
            <person name="Sciavilla P."/>
            <person name="Sandri C."/>
            <person name="Spiezio C."/>
            <person name="Vitali F."/>
            <person name="Cavalieri D."/>
            <person name="Perpetuini G."/>
            <person name="Tofalo R."/>
            <person name="Bonetti A."/>
            <person name="Arita M."/>
            <person name="Mattarelli P."/>
        </authorList>
    </citation>
    <scope>NUCLEOTIDE SEQUENCE [LARGE SCALE GENOMIC DNA]</scope>
    <source>
        <strain evidence="3 6">RST16</strain>
        <strain evidence="4 5">RST8</strain>
    </source>
</reference>
<evidence type="ECO:0000256" key="2">
    <source>
        <dbReference type="SAM" id="Phobius"/>
    </source>
</evidence>
<dbReference type="AlphaFoldDB" id="A0A5J5E5M9"/>
<proteinExistence type="predicted"/>
<keyword evidence="6" id="KW-1185">Reference proteome</keyword>
<feature type="transmembrane region" description="Helical" evidence="2">
    <location>
        <begin position="12"/>
        <end position="38"/>
    </location>
</feature>
<keyword evidence="2" id="KW-0812">Transmembrane</keyword>
<dbReference type="Proteomes" id="UP000345527">
    <property type="component" value="Unassembled WGS sequence"/>
</dbReference>
<dbReference type="EMBL" id="RZNZ01000001">
    <property type="protein sequence ID" value="KAA8822589.1"/>
    <property type="molecule type" value="Genomic_DNA"/>
</dbReference>
<protein>
    <submittedName>
        <fullName evidence="4">Uncharacterized protein</fullName>
    </submittedName>
</protein>
<dbReference type="PROSITE" id="PS51257">
    <property type="entry name" value="PROKAR_LIPOPROTEIN"/>
    <property type="match status" value="1"/>
</dbReference>
<dbReference type="EMBL" id="RZOA01000004">
    <property type="protein sequence ID" value="KAA8824126.1"/>
    <property type="molecule type" value="Genomic_DNA"/>
</dbReference>
<feature type="transmembrane region" description="Helical" evidence="2">
    <location>
        <begin position="100"/>
        <end position="118"/>
    </location>
</feature>
<evidence type="ECO:0000313" key="6">
    <source>
        <dbReference type="Proteomes" id="UP000374630"/>
    </source>
</evidence>
<feature type="transmembrane region" description="Helical" evidence="2">
    <location>
        <begin position="290"/>
        <end position="312"/>
    </location>
</feature>
<keyword evidence="2" id="KW-0472">Membrane</keyword>
<comment type="caution">
    <text evidence="4">The sequence shown here is derived from an EMBL/GenBank/DDBJ whole genome shotgun (WGS) entry which is preliminary data.</text>
</comment>
<feature type="transmembrane region" description="Helical" evidence="2">
    <location>
        <begin position="71"/>
        <end position="93"/>
    </location>
</feature>
<feature type="transmembrane region" description="Helical" evidence="2">
    <location>
        <begin position="390"/>
        <end position="411"/>
    </location>
</feature>
<organism evidence="4 5">
    <name type="scientific">Bifidobacterium vespertilionis</name>
    <dbReference type="NCBI Taxonomy" id="2562524"/>
    <lineage>
        <taxon>Bacteria</taxon>
        <taxon>Bacillati</taxon>
        <taxon>Actinomycetota</taxon>
        <taxon>Actinomycetes</taxon>
        <taxon>Bifidobacteriales</taxon>
        <taxon>Bifidobacteriaceae</taxon>
        <taxon>Bifidobacterium</taxon>
    </lineage>
</organism>
<feature type="compositionally biased region" description="Polar residues" evidence="1">
    <location>
        <begin position="455"/>
        <end position="471"/>
    </location>
</feature>
<evidence type="ECO:0000313" key="5">
    <source>
        <dbReference type="Proteomes" id="UP000345527"/>
    </source>
</evidence>
<feature type="region of interest" description="Disordered" evidence="1">
    <location>
        <begin position="424"/>
        <end position="471"/>
    </location>
</feature>
<accession>A0A5J5E5M9</accession>
<name>A0A5J5E5M9_9BIFI</name>
<sequence length="471" mass="49179">MVKRGLKSLGAGAVAALLAIVIYLAALGCFIALMLLVISMEEGGTTLTNGTVPLTEAMVLLSQGSGFSSGVITLTIMPLLLTVMLIAMVAVLAARMGTSVLGYAAGLAIWEGVNLYLHMSLAQGSVSGVTPLDESGMVALKCGIVFTIGYAMAALPRSAAVRAFREKLWPKVSAQVRRTIALGVGMAVLIVLTLMTIALVTVIVWVVLDYDGMGTLFAMLHMGMGSRIITTAAMVAWLPNFMIWALSWVSGAGFSIGELAAFSLWVGQSTDLPPLPVFGLLPSPVTSEGLRIAFVVMPAAFAFLIALTMILMRRGFGLAGRMRGNGESFMSRRTVLELAYPAGACCIAAALVALFSTLCFALSNGSLGTGRLAHVGVDVTQSAQTIGHGVALGLLAAWLCALIGIAGYFGIRWSAGRIRSRGVRDAKDGQSSSGTAETGGTERSSRSFRSRAGDIQSTETLSRVARSTTRP</sequence>
<feature type="transmembrane region" description="Helical" evidence="2">
    <location>
        <begin position="138"/>
        <end position="159"/>
    </location>
</feature>
<dbReference type="InterPro" id="IPR045931">
    <property type="entry name" value="DUF6350"/>
</dbReference>
<dbReference type="RefSeq" id="WP_150353532.1">
    <property type="nucleotide sequence ID" value="NZ_RZNZ01000001.1"/>
</dbReference>